<dbReference type="GO" id="GO:0007098">
    <property type="term" value="P:centrosome cycle"/>
    <property type="evidence" value="ECO:0007669"/>
    <property type="project" value="InterPro"/>
</dbReference>
<evidence type="ECO:0000313" key="3">
    <source>
        <dbReference type="Proteomes" id="UP000515161"/>
    </source>
</evidence>
<dbReference type="GO" id="GO:0005814">
    <property type="term" value="C:centriole"/>
    <property type="evidence" value="ECO:0007669"/>
    <property type="project" value="TreeGrafter"/>
</dbReference>
<proteinExistence type="predicted"/>
<evidence type="ECO:0000256" key="1">
    <source>
        <dbReference type="SAM" id="Coils"/>
    </source>
</evidence>
<dbReference type="GO" id="GO:0005813">
    <property type="term" value="C:centrosome"/>
    <property type="evidence" value="ECO:0007669"/>
    <property type="project" value="InterPro"/>
</dbReference>
<dbReference type="Proteomes" id="UP000515161">
    <property type="component" value="Unplaced"/>
</dbReference>
<gene>
    <name evidence="4" type="primary">sdccag8</name>
</gene>
<feature type="compositionally biased region" description="Acidic residues" evidence="2">
    <location>
        <begin position="40"/>
        <end position="51"/>
    </location>
</feature>
<dbReference type="GeneID" id="117560746"/>
<dbReference type="PANTHER" id="PTHR34343:SF1">
    <property type="entry name" value="SEROLOGICALLY DEFINED COLON CANCER ANTIGEN 8"/>
    <property type="match status" value="1"/>
</dbReference>
<evidence type="ECO:0000313" key="4">
    <source>
        <dbReference type="RefSeq" id="XP_034093628.1"/>
    </source>
</evidence>
<feature type="coiled-coil region" evidence="1">
    <location>
        <begin position="345"/>
        <end position="539"/>
    </location>
</feature>
<dbReference type="InParanoid" id="A0A6P8W4Z1"/>
<dbReference type="OrthoDB" id="10252347at2759"/>
<feature type="compositionally biased region" description="Acidic residues" evidence="2">
    <location>
        <begin position="1"/>
        <end position="12"/>
    </location>
</feature>
<evidence type="ECO:0000256" key="2">
    <source>
        <dbReference type="SAM" id="MobiDB-lite"/>
    </source>
</evidence>
<keyword evidence="3" id="KW-1185">Reference proteome</keyword>
<sequence length="710" mass="80997">MKPLDSDEEEAEQLVAHQKQLRQRANQSLQQLSSALEQQSSDEEEEEEDEEPRGREGSLFTMAGEDRTAWSQKTQSEAVNQLKSLLLKQCREIPSSLSPSKKKPPPNRVQQGGRSNSADFQDLVPMIHNQSEYIQHLEAEVKLCKEELQGMKQRIRVVVVDNEKLQSDLKSRAADESLKDYTMRNSMVNESMAADSHSMLHRAEHSTWKNEMEQLKVIYQAQFESLEAQVISLRKDLSVSQKECEEVKVRLRHREKQAADALRADGAPRVAGLCLQCAQHEAVLAGTHTNLHVQAIDRVTKERDELLVALRAVRASQQEAQQREWSACLQVKQAVEMAEEAHLYKARVEVQCEQLSRELARQREHVEREAKVLKERLAEAREEGRAEARKQKEELAHTVSSLSQQVAELQGQLDRAHRDNSSLTNQLEDSLRKLTAQEQDNTKVCVDLRYQLSQAQLKKGEAERELRELNTKTSRHMEKAAQEVERLSSELVGCRQHLEAVQKDGSQWQAEALSLAEQLANAQRQVHLTRQHRESAERAHEEELASTTLKARDRERELSALLELTEAEHQQRVGELDGLLSSQNSLIRKLKDECYSLGVKLEELTENSRGDLEQLALEKQHLEESVKSLRARCAGMEDQCVQHGRMHQRMKHSAESSWHVEASPTKLQSWPLISTAVSLSGEHCFMEGCSVRLHAEIRGWDWIRIGISSL</sequence>
<dbReference type="GO" id="GO:0035148">
    <property type="term" value="P:tube formation"/>
    <property type="evidence" value="ECO:0007669"/>
    <property type="project" value="TreeGrafter"/>
</dbReference>
<name>A0A6P8W4Z1_GYMAC</name>
<feature type="coiled-coil region" evidence="1">
    <location>
        <begin position="587"/>
        <end position="639"/>
    </location>
</feature>
<dbReference type="KEGG" id="gacu:117560746"/>
<feature type="region of interest" description="Disordered" evidence="2">
    <location>
        <begin position="1"/>
        <end position="75"/>
    </location>
</feature>
<dbReference type="CTD" id="10806"/>
<dbReference type="Pfam" id="PF15964">
    <property type="entry name" value="CCCAP"/>
    <property type="match status" value="1"/>
</dbReference>
<dbReference type="PANTHER" id="PTHR34343">
    <property type="entry name" value="SEROLOGICALLY DEFINED COLON CANCER ANTIGEN 8"/>
    <property type="match status" value="1"/>
</dbReference>
<reference evidence="4" key="1">
    <citation type="submission" date="2025-08" db="UniProtKB">
        <authorList>
            <consortium name="RefSeq"/>
        </authorList>
    </citation>
    <scope>IDENTIFICATION</scope>
</reference>
<feature type="coiled-coil region" evidence="1">
    <location>
        <begin position="209"/>
        <end position="243"/>
    </location>
</feature>
<keyword evidence="1" id="KW-0175">Coiled coil</keyword>
<feature type="compositionally biased region" description="Low complexity" evidence="2">
    <location>
        <begin position="27"/>
        <end position="39"/>
    </location>
</feature>
<protein>
    <submittedName>
        <fullName evidence="4">Serologically defined colon cancer antigen 8 homolog isoform X1</fullName>
    </submittedName>
</protein>
<dbReference type="GO" id="GO:0030010">
    <property type="term" value="P:establishment of cell polarity"/>
    <property type="evidence" value="ECO:0007669"/>
    <property type="project" value="TreeGrafter"/>
</dbReference>
<feature type="compositionally biased region" description="Polar residues" evidence="2">
    <location>
        <begin position="108"/>
        <end position="117"/>
    </location>
</feature>
<dbReference type="FunCoup" id="A0A6P8W4Z1">
    <property type="interactions" value="98"/>
</dbReference>
<accession>A0A6P8W4Z1</accession>
<dbReference type="GO" id="GO:0001764">
    <property type="term" value="P:neuron migration"/>
    <property type="evidence" value="ECO:0007669"/>
    <property type="project" value="TreeGrafter"/>
</dbReference>
<feature type="region of interest" description="Disordered" evidence="2">
    <location>
        <begin position="94"/>
        <end position="117"/>
    </location>
</feature>
<dbReference type="AlphaFoldDB" id="A0A6P8W4Z1"/>
<dbReference type="InterPro" id="IPR031887">
    <property type="entry name" value="SDCCAG8"/>
</dbReference>
<dbReference type="RefSeq" id="XP_034093628.1">
    <property type="nucleotide sequence ID" value="XM_034237737.1"/>
</dbReference>
<organism evidence="3 4">
    <name type="scientific">Gymnodraco acuticeps</name>
    <name type="common">Antarctic dragonfish</name>
    <dbReference type="NCBI Taxonomy" id="8218"/>
    <lineage>
        <taxon>Eukaryota</taxon>
        <taxon>Metazoa</taxon>
        <taxon>Chordata</taxon>
        <taxon>Craniata</taxon>
        <taxon>Vertebrata</taxon>
        <taxon>Euteleostomi</taxon>
        <taxon>Actinopterygii</taxon>
        <taxon>Neopterygii</taxon>
        <taxon>Teleostei</taxon>
        <taxon>Neoteleostei</taxon>
        <taxon>Acanthomorphata</taxon>
        <taxon>Eupercaria</taxon>
        <taxon>Perciformes</taxon>
        <taxon>Notothenioidei</taxon>
        <taxon>Bathydraconidae</taxon>
        <taxon>Gymnodraco</taxon>
    </lineage>
</organism>